<reference evidence="2" key="1">
    <citation type="submission" date="2016-02" db="EMBL/GenBank/DDBJ databases">
        <authorList>
            <person name="Holder M.E."/>
            <person name="Ajami N.J."/>
            <person name="Petrosino J.F."/>
        </authorList>
    </citation>
    <scope>NUCLEOTIDE SEQUENCE [LARGE SCALE GENOMIC DNA]</scope>
    <source>
        <strain evidence="2">DSM 12838</strain>
    </source>
</reference>
<gene>
    <name evidence="1" type="ORF">AXF15_08265</name>
</gene>
<sequence length="89" mass="10290">MVLTDKQGKATEYLWMNFDPDQLSHSARKSMQTGAMQTHQKRTIQTEGQITLAIRKLRAEEKKVTRTAVAELVGISREQISRRYSHLFL</sequence>
<dbReference type="Proteomes" id="UP000063964">
    <property type="component" value="Chromosome"/>
</dbReference>
<keyword evidence="2" id="KW-1185">Reference proteome</keyword>
<name>A0A109W638_9BACT</name>
<dbReference type="EMBL" id="CP014230">
    <property type="protein sequence ID" value="AMD93091.1"/>
    <property type="molecule type" value="Genomic_DNA"/>
</dbReference>
<evidence type="ECO:0000313" key="2">
    <source>
        <dbReference type="Proteomes" id="UP000063964"/>
    </source>
</evidence>
<dbReference type="STRING" id="888061.AXF15_08265"/>
<dbReference type="InterPro" id="IPR001387">
    <property type="entry name" value="Cro/C1-type_HTH"/>
</dbReference>
<proteinExistence type="predicted"/>
<dbReference type="AlphaFoldDB" id="A0A109W638"/>
<dbReference type="RefSeq" id="WP_066605884.1">
    <property type="nucleotide sequence ID" value="NZ_CP014230.1"/>
</dbReference>
<accession>A0A109W638</accession>
<dbReference type="KEGG" id="doa:AXF15_08265"/>
<evidence type="ECO:0000313" key="1">
    <source>
        <dbReference type="EMBL" id="AMD93091.1"/>
    </source>
</evidence>
<dbReference type="CDD" id="cd00093">
    <property type="entry name" value="HTH_XRE"/>
    <property type="match status" value="1"/>
</dbReference>
<organism evidence="1 2">
    <name type="scientific">Desulfomicrobium orale DSM 12838</name>
    <dbReference type="NCBI Taxonomy" id="888061"/>
    <lineage>
        <taxon>Bacteria</taxon>
        <taxon>Pseudomonadati</taxon>
        <taxon>Thermodesulfobacteriota</taxon>
        <taxon>Desulfovibrionia</taxon>
        <taxon>Desulfovibrionales</taxon>
        <taxon>Desulfomicrobiaceae</taxon>
        <taxon>Desulfomicrobium</taxon>
    </lineage>
</organism>
<protein>
    <submittedName>
        <fullName evidence="1">Uncharacterized protein</fullName>
    </submittedName>
</protein>